<dbReference type="Pfam" id="PF00067">
    <property type="entry name" value="p450"/>
    <property type="match status" value="1"/>
</dbReference>
<dbReference type="PROSITE" id="PS00086">
    <property type="entry name" value="CYTOCHROME_P450"/>
    <property type="match status" value="1"/>
</dbReference>
<dbReference type="GO" id="GO:0016705">
    <property type="term" value="F:oxidoreductase activity, acting on paired donors, with incorporation or reduction of molecular oxygen"/>
    <property type="evidence" value="ECO:0007669"/>
    <property type="project" value="InterPro"/>
</dbReference>
<keyword evidence="18" id="KW-1185">Reference proteome</keyword>
<dbReference type="Proteomes" id="UP000887116">
    <property type="component" value="Unassembled WGS sequence"/>
</dbReference>
<gene>
    <name evidence="17" type="primary">CYP3A21</name>
    <name evidence="17" type="ORF">TNCT_34641</name>
</gene>
<keyword evidence="12 16" id="KW-0472">Membrane</keyword>
<keyword evidence="16" id="KW-1133">Transmembrane helix</keyword>
<dbReference type="InterPro" id="IPR036396">
    <property type="entry name" value="Cyt_P450_sf"/>
</dbReference>
<keyword evidence="5 14" id="KW-0349">Heme</keyword>
<comment type="cofactor">
    <cofactor evidence="1 14">
        <name>heme</name>
        <dbReference type="ChEBI" id="CHEBI:30413"/>
    </cofactor>
</comment>
<evidence type="ECO:0000256" key="7">
    <source>
        <dbReference type="ARBA" id="ARBA00022824"/>
    </source>
</evidence>
<evidence type="ECO:0000313" key="18">
    <source>
        <dbReference type="Proteomes" id="UP000887116"/>
    </source>
</evidence>
<comment type="similarity">
    <text evidence="4 15">Belongs to the cytochrome P450 family.</text>
</comment>
<keyword evidence="11 15" id="KW-0503">Monooxygenase</keyword>
<evidence type="ECO:0000256" key="3">
    <source>
        <dbReference type="ARBA" id="ARBA00004406"/>
    </source>
</evidence>
<name>A0A8X6KVE2_TRICU</name>
<evidence type="ECO:0000256" key="6">
    <source>
        <dbReference type="ARBA" id="ARBA00022723"/>
    </source>
</evidence>
<evidence type="ECO:0000313" key="17">
    <source>
        <dbReference type="EMBL" id="GFQ83793.1"/>
    </source>
</evidence>
<evidence type="ECO:0000256" key="5">
    <source>
        <dbReference type="ARBA" id="ARBA00022617"/>
    </source>
</evidence>
<dbReference type="PRINTS" id="PR00385">
    <property type="entry name" value="P450"/>
</dbReference>
<keyword evidence="6 14" id="KW-0479">Metal-binding</keyword>
<feature type="transmembrane region" description="Helical" evidence="16">
    <location>
        <begin position="6"/>
        <end position="28"/>
    </location>
</feature>
<evidence type="ECO:0000256" key="12">
    <source>
        <dbReference type="ARBA" id="ARBA00023136"/>
    </source>
</evidence>
<dbReference type="InterPro" id="IPR017972">
    <property type="entry name" value="Cyt_P450_CS"/>
</dbReference>
<evidence type="ECO:0000256" key="11">
    <source>
        <dbReference type="ARBA" id="ARBA00023033"/>
    </source>
</evidence>
<evidence type="ECO:0000256" key="10">
    <source>
        <dbReference type="ARBA" id="ARBA00023004"/>
    </source>
</evidence>
<evidence type="ECO:0000256" key="9">
    <source>
        <dbReference type="ARBA" id="ARBA00023002"/>
    </source>
</evidence>
<keyword evidence="10 14" id="KW-0408">Iron</keyword>
<comment type="subcellular location">
    <subcellularLocation>
        <location evidence="3">Endoplasmic reticulum membrane</location>
        <topology evidence="3">Peripheral membrane protein</topology>
    </subcellularLocation>
    <subcellularLocation>
        <location evidence="2">Microsome membrane</location>
        <topology evidence="2">Peripheral membrane protein</topology>
    </subcellularLocation>
</comment>
<dbReference type="PANTHER" id="PTHR24302">
    <property type="entry name" value="CYTOCHROME P450 FAMILY 3"/>
    <property type="match status" value="1"/>
</dbReference>
<dbReference type="EMBL" id="BMAO01012764">
    <property type="protein sequence ID" value="GFQ83793.1"/>
    <property type="molecule type" value="Genomic_DNA"/>
</dbReference>
<reference evidence="17" key="1">
    <citation type="submission" date="2020-07" db="EMBL/GenBank/DDBJ databases">
        <title>Multicomponent nature underlies the extraordinary mechanical properties of spider dragline silk.</title>
        <authorList>
            <person name="Kono N."/>
            <person name="Nakamura H."/>
            <person name="Mori M."/>
            <person name="Yoshida Y."/>
            <person name="Ohtoshi R."/>
            <person name="Malay A.D."/>
            <person name="Moran D.A.P."/>
            <person name="Tomita M."/>
            <person name="Numata K."/>
            <person name="Arakawa K."/>
        </authorList>
    </citation>
    <scope>NUCLEOTIDE SEQUENCE</scope>
</reference>
<proteinExistence type="inferred from homology"/>
<evidence type="ECO:0000256" key="16">
    <source>
        <dbReference type="SAM" id="Phobius"/>
    </source>
</evidence>
<evidence type="ECO:0000256" key="1">
    <source>
        <dbReference type="ARBA" id="ARBA00001971"/>
    </source>
</evidence>
<dbReference type="InterPro" id="IPR050705">
    <property type="entry name" value="Cytochrome_P450_3A"/>
</dbReference>
<comment type="caution">
    <text evidence="17">The sequence shown here is derived from an EMBL/GenBank/DDBJ whole genome shotgun (WGS) entry which is preliminary data.</text>
</comment>
<comment type="function">
    <text evidence="13">Cytochromes P450 are a group of heme-thiolate monooxygenases. They oxidize a variety of structurally unrelated compounds, including steroids, fatty acids, and xenobiotics.</text>
</comment>
<dbReference type="CDD" id="cd11055">
    <property type="entry name" value="CYP3A-like"/>
    <property type="match status" value="1"/>
</dbReference>
<protein>
    <submittedName>
        <fullName evidence="17">Cytochrome P450 3A21</fullName>
    </submittedName>
</protein>
<evidence type="ECO:0000256" key="2">
    <source>
        <dbReference type="ARBA" id="ARBA00004174"/>
    </source>
</evidence>
<evidence type="ECO:0000256" key="15">
    <source>
        <dbReference type="RuleBase" id="RU000461"/>
    </source>
</evidence>
<dbReference type="OrthoDB" id="6428965at2759"/>
<dbReference type="AlphaFoldDB" id="A0A8X6KVE2"/>
<sequence>MFGTEFSGSLFITFSLGITSLIFLFWYYSRSFDYWKKRGIPYVDAIPFFGSTYSLLWKPAHEIELERYLKYGPLYGHFEGNRPLLSVGDLKLVREILVKEFPSFANRREAHSGNVVVDSMLPILRGEDWKRVRSIVSPTFTTGKIRRMVSIVKDCSQTLVKNFQNITETGKPFNVREIYGAFTMDVIASSAFSTKLDSHNDPQNKFVQAAQKGFSSSFSMRLALYLVIPRLMEALRIPVIAPGPTDFFKDVTLQIMEERKRTKQTRNDFLQLLMDTAQEVEQEQKWDAAGVQDDITSNYGQDESTHQTDKSISNKKLSLNELVGQCVIFFLAGYDTTASTLSFASYLLALNPGIQEKLYNELREVLQKHKGELTYEALQDMKYLDNVISETLRLYPPATRLERMAETDCKLGDTGITIPKGMMITIPNYALHHDPKLFPDPEKFDPDRFSAEERAKRDPNAYLPFGAGPRNCVGMRFALMEIKICLAYAVTNFEFFKCSETQVPLEFHLGPGLLIPKGIYLKLKKREDKILLK</sequence>
<dbReference type="GO" id="GO:0005506">
    <property type="term" value="F:iron ion binding"/>
    <property type="evidence" value="ECO:0007669"/>
    <property type="project" value="InterPro"/>
</dbReference>
<evidence type="ECO:0000256" key="14">
    <source>
        <dbReference type="PIRSR" id="PIRSR602401-1"/>
    </source>
</evidence>
<feature type="binding site" description="axial binding residue" evidence="14">
    <location>
        <position position="472"/>
    </location>
    <ligand>
        <name>heme</name>
        <dbReference type="ChEBI" id="CHEBI:30413"/>
    </ligand>
    <ligandPart>
        <name>Fe</name>
        <dbReference type="ChEBI" id="CHEBI:18248"/>
    </ligandPart>
</feature>
<dbReference type="Gene3D" id="1.10.630.10">
    <property type="entry name" value="Cytochrome P450"/>
    <property type="match status" value="1"/>
</dbReference>
<dbReference type="GO" id="GO:0008395">
    <property type="term" value="F:steroid hydroxylase activity"/>
    <property type="evidence" value="ECO:0007669"/>
    <property type="project" value="TreeGrafter"/>
</dbReference>
<accession>A0A8X6KVE2</accession>
<keyword evidence="16" id="KW-0812">Transmembrane</keyword>
<keyword evidence="7" id="KW-0256">Endoplasmic reticulum</keyword>
<dbReference type="InterPro" id="IPR002401">
    <property type="entry name" value="Cyt_P450_E_grp-I"/>
</dbReference>
<keyword evidence="9 15" id="KW-0560">Oxidoreductase</keyword>
<evidence type="ECO:0000256" key="13">
    <source>
        <dbReference type="ARBA" id="ARBA00043906"/>
    </source>
</evidence>
<evidence type="ECO:0000256" key="8">
    <source>
        <dbReference type="ARBA" id="ARBA00022848"/>
    </source>
</evidence>
<dbReference type="SUPFAM" id="SSF48264">
    <property type="entry name" value="Cytochrome P450"/>
    <property type="match status" value="1"/>
</dbReference>
<dbReference type="FunFam" id="1.10.630.10:FF:000042">
    <property type="entry name" value="Cytochrome P450"/>
    <property type="match status" value="1"/>
</dbReference>
<dbReference type="PRINTS" id="PR00463">
    <property type="entry name" value="EP450I"/>
</dbReference>
<dbReference type="GO" id="GO:0005789">
    <property type="term" value="C:endoplasmic reticulum membrane"/>
    <property type="evidence" value="ECO:0007669"/>
    <property type="project" value="UniProtKB-SubCell"/>
</dbReference>
<evidence type="ECO:0000256" key="4">
    <source>
        <dbReference type="ARBA" id="ARBA00010617"/>
    </source>
</evidence>
<dbReference type="GO" id="GO:0020037">
    <property type="term" value="F:heme binding"/>
    <property type="evidence" value="ECO:0007669"/>
    <property type="project" value="InterPro"/>
</dbReference>
<organism evidence="17 18">
    <name type="scientific">Trichonephila clavata</name>
    <name type="common">Joro spider</name>
    <name type="synonym">Nephila clavata</name>
    <dbReference type="NCBI Taxonomy" id="2740835"/>
    <lineage>
        <taxon>Eukaryota</taxon>
        <taxon>Metazoa</taxon>
        <taxon>Ecdysozoa</taxon>
        <taxon>Arthropoda</taxon>
        <taxon>Chelicerata</taxon>
        <taxon>Arachnida</taxon>
        <taxon>Araneae</taxon>
        <taxon>Araneomorphae</taxon>
        <taxon>Entelegynae</taxon>
        <taxon>Araneoidea</taxon>
        <taxon>Nephilidae</taxon>
        <taxon>Trichonephila</taxon>
    </lineage>
</organism>
<keyword evidence="8" id="KW-0492">Microsome</keyword>
<dbReference type="InterPro" id="IPR001128">
    <property type="entry name" value="Cyt_P450"/>
</dbReference>
<dbReference type="PANTHER" id="PTHR24302:SF15">
    <property type="entry name" value="FATTY-ACID PEROXYGENASE"/>
    <property type="match status" value="1"/>
</dbReference>